<accession>G0W4S1</accession>
<dbReference type="GO" id="GO:0000722">
    <property type="term" value="P:telomere maintenance via recombination"/>
    <property type="evidence" value="ECO:0007669"/>
    <property type="project" value="EnsemblFungi"/>
</dbReference>
<dbReference type="Proteomes" id="UP000000689">
    <property type="component" value="Chromosome 1"/>
</dbReference>
<dbReference type="EMBL" id="HE580267">
    <property type="protein sequence ID" value="CCD22809.1"/>
    <property type="molecule type" value="Genomic_DNA"/>
</dbReference>
<keyword evidence="2" id="KW-0547">Nucleotide-binding</keyword>
<dbReference type="STRING" id="1071378.G0W4S1"/>
<dbReference type="GO" id="GO:0030491">
    <property type="term" value="P:heteroduplex formation"/>
    <property type="evidence" value="ECO:0007669"/>
    <property type="project" value="EnsemblFungi"/>
</dbReference>
<evidence type="ECO:0000256" key="2">
    <source>
        <dbReference type="ARBA" id="ARBA00022741"/>
    </source>
</evidence>
<dbReference type="CDD" id="cd19491">
    <property type="entry name" value="XRCC3"/>
    <property type="match status" value="1"/>
</dbReference>
<dbReference type="InterPro" id="IPR047348">
    <property type="entry name" value="XRCC3-like_C"/>
</dbReference>
<evidence type="ECO:0000256" key="5">
    <source>
        <dbReference type="ARBA" id="ARBA00023204"/>
    </source>
</evidence>
<dbReference type="GeneID" id="11493730"/>
<dbReference type="InterPro" id="IPR003593">
    <property type="entry name" value="AAA+_ATPase"/>
</dbReference>
<dbReference type="GO" id="GO:0003697">
    <property type="term" value="F:single-stranded DNA binding"/>
    <property type="evidence" value="ECO:0007669"/>
    <property type="project" value="TreeGrafter"/>
</dbReference>
<evidence type="ECO:0000313" key="8">
    <source>
        <dbReference type="EMBL" id="CCD22809.1"/>
    </source>
</evidence>
<dbReference type="GO" id="GO:0042148">
    <property type="term" value="P:DNA strand invasion"/>
    <property type="evidence" value="ECO:0007669"/>
    <property type="project" value="TreeGrafter"/>
</dbReference>
<dbReference type="InterPro" id="IPR020588">
    <property type="entry name" value="RecA_ATP-bd"/>
</dbReference>
<dbReference type="AlphaFoldDB" id="G0W4S1"/>
<dbReference type="SMART" id="SM00382">
    <property type="entry name" value="AAA"/>
    <property type="match status" value="1"/>
</dbReference>
<keyword evidence="5" id="KW-0234">DNA repair</keyword>
<name>G0W4S1_NAUDC</name>
<dbReference type="OMA" id="ISHHMRV"/>
<dbReference type="SUPFAM" id="SSF52540">
    <property type="entry name" value="P-loop containing nucleoside triphosphate hydrolases"/>
    <property type="match status" value="1"/>
</dbReference>
<dbReference type="InterPro" id="IPR013632">
    <property type="entry name" value="Rad51_C"/>
</dbReference>
<keyword evidence="4" id="KW-0067">ATP-binding</keyword>
<dbReference type="GO" id="GO:0042275">
    <property type="term" value="P:error-free postreplication DNA repair"/>
    <property type="evidence" value="ECO:0007669"/>
    <property type="project" value="EnsemblFungi"/>
</dbReference>
<dbReference type="GO" id="GO:0140664">
    <property type="term" value="F:ATP-dependent DNA damage sensor activity"/>
    <property type="evidence" value="ECO:0007669"/>
    <property type="project" value="InterPro"/>
</dbReference>
<evidence type="ECO:0000256" key="3">
    <source>
        <dbReference type="ARBA" id="ARBA00022763"/>
    </source>
</evidence>
<reference evidence="8 9" key="1">
    <citation type="journal article" date="2011" name="Proc. Natl. Acad. Sci. U.S.A.">
        <title>Evolutionary erosion of yeast sex chromosomes by mating-type switching accidents.</title>
        <authorList>
            <person name="Gordon J.L."/>
            <person name="Armisen D."/>
            <person name="Proux-Wera E."/>
            <person name="Oheigeartaigh S.S."/>
            <person name="Byrne K.P."/>
            <person name="Wolfe K.H."/>
        </authorList>
    </citation>
    <scope>NUCLEOTIDE SEQUENCE [LARGE SCALE GENOMIC DNA]</scope>
    <source>
        <strain evidence="9">ATCC 10597 / BCRC 20456 / CBS 421 / NBRC 0211 / NRRL Y-12639</strain>
    </source>
</reference>
<comment type="subcellular location">
    <subcellularLocation>
        <location evidence="1">Nucleus</location>
    </subcellularLocation>
</comment>
<dbReference type="HOGENOM" id="CLU_045144_0_0_1"/>
<dbReference type="PANTHER" id="PTHR22942:SF66">
    <property type="entry name" value="RE19845P"/>
    <property type="match status" value="1"/>
</dbReference>
<evidence type="ECO:0000256" key="4">
    <source>
        <dbReference type="ARBA" id="ARBA00022840"/>
    </source>
</evidence>
<evidence type="ECO:0000313" key="9">
    <source>
        <dbReference type="Proteomes" id="UP000000689"/>
    </source>
</evidence>
<protein>
    <recommendedName>
        <fullName evidence="7">RecA family profile 1 domain-containing protein</fullName>
    </recommendedName>
</protein>
<sequence length="485" mass="55236">MDLYDELPHSELLSDPEFTQLLQSTRHNQLTVVDFITLNTRELARVSQRSITEINKFRNLILKEFEDQYNELTQPKPIRILDSTDSTETYRQGNGQDGCSPVCFTTGDVTIDESLGGGIFLGNITEIFGESSTGKSQLLMQLCLSVQLPKSMGGLESKCVYITTEGDLPTTRLEGILDARPELKKHGVSQHNIFTVSCNDLITQEHILNVQLPVLLEQNESKIKLIIIDSISHHMRVELQTNSIKASRNNRYYVEQMAERLLHIADKHSLAIVVANQVSDKPMAEKQTRYHQTIMDYEYQLGWVVGWKDSTILYRQKSVELPNDNNINRNHESILSDDEDSILIETELNKVATTNNSKAVQPSRQLVLNDNLDVDTLNSRYTNVDRKQNSTSYLIKKKPYKKKIDTRVPNLGLSWANHVSTRILLRKTYMASPMIKRGDLKYYDGTDTSKFWQARRTLKVVFSSFCKPGEVAFIISKKGIESVGD</sequence>
<dbReference type="RefSeq" id="XP_003668052.1">
    <property type="nucleotide sequence ID" value="XM_003668004.1"/>
</dbReference>
<dbReference type="GO" id="GO:0033065">
    <property type="term" value="C:Rad51C-XRCC3 complex"/>
    <property type="evidence" value="ECO:0007669"/>
    <property type="project" value="EnsemblFungi"/>
</dbReference>
<dbReference type="GO" id="GO:0000150">
    <property type="term" value="F:DNA strand exchange activity"/>
    <property type="evidence" value="ECO:0007669"/>
    <property type="project" value="TreeGrafter"/>
</dbReference>
<dbReference type="InterPro" id="IPR027417">
    <property type="entry name" value="P-loop_NTPase"/>
</dbReference>
<dbReference type="GO" id="GO:0003690">
    <property type="term" value="F:double-stranded DNA binding"/>
    <property type="evidence" value="ECO:0007669"/>
    <property type="project" value="TreeGrafter"/>
</dbReference>
<gene>
    <name evidence="8" type="primary">NDAI0A06550</name>
    <name evidence="8" type="ordered locus">NDAI_0A06550</name>
</gene>
<evidence type="ECO:0000259" key="7">
    <source>
        <dbReference type="PROSITE" id="PS50162"/>
    </source>
</evidence>
<dbReference type="GO" id="GO:1903112">
    <property type="term" value="P:positive regulation of single-strand break repair via homologous recombination"/>
    <property type="evidence" value="ECO:0007669"/>
    <property type="project" value="EnsemblFungi"/>
</dbReference>
<dbReference type="PROSITE" id="PS50162">
    <property type="entry name" value="RECA_2"/>
    <property type="match status" value="1"/>
</dbReference>
<organism evidence="8 9">
    <name type="scientific">Naumovozyma dairenensis (strain ATCC 10597 / BCRC 20456 / CBS 421 / NBRC 0211 / NRRL Y-12639)</name>
    <name type="common">Saccharomyces dairenensis</name>
    <dbReference type="NCBI Taxonomy" id="1071378"/>
    <lineage>
        <taxon>Eukaryota</taxon>
        <taxon>Fungi</taxon>
        <taxon>Dikarya</taxon>
        <taxon>Ascomycota</taxon>
        <taxon>Saccharomycotina</taxon>
        <taxon>Saccharomycetes</taxon>
        <taxon>Saccharomycetales</taxon>
        <taxon>Saccharomycetaceae</taxon>
        <taxon>Naumovozyma</taxon>
    </lineage>
</organism>
<evidence type="ECO:0000256" key="1">
    <source>
        <dbReference type="ARBA" id="ARBA00004123"/>
    </source>
</evidence>
<keyword evidence="3" id="KW-0227">DNA damage</keyword>
<dbReference type="Pfam" id="PF08423">
    <property type="entry name" value="Rad51"/>
    <property type="match status" value="1"/>
</dbReference>
<evidence type="ECO:0000256" key="6">
    <source>
        <dbReference type="ARBA" id="ARBA00023242"/>
    </source>
</evidence>
<keyword evidence="9" id="KW-1185">Reference proteome</keyword>
<dbReference type="PANTHER" id="PTHR22942">
    <property type="entry name" value="RECA/RAD51/RADA DNA STRAND-PAIRING FAMILY MEMBER"/>
    <property type="match status" value="1"/>
</dbReference>
<feature type="domain" description="RecA family profile 1" evidence="7">
    <location>
        <begin position="100"/>
        <end position="278"/>
    </location>
</feature>
<dbReference type="Gene3D" id="3.40.50.300">
    <property type="entry name" value="P-loop containing nucleotide triphosphate hydrolases"/>
    <property type="match status" value="2"/>
</dbReference>
<keyword evidence="6" id="KW-0539">Nucleus</keyword>
<proteinExistence type="predicted"/>
<dbReference type="KEGG" id="ndi:NDAI_0A06550"/>
<dbReference type="eggNOG" id="KOG1564">
    <property type="taxonomic scope" value="Eukaryota"/>
</dbReference>
<dbReference type="OrthoDB" id="1861185at2759"/>
<dbReference type="GO" id="GO:0005524">
    <property type="term" value="F:ATP binding"/>
    <property type="evidence" value="ECO:0007669"/>
    <property type="project" value="UniProtKB-KW"/>
</dbReference>
<dbReference type="GO" id="GO:0000707">
    <property type="term" value="P:meiotic DNA recombinase assembly"/>
    <property type="evidence" value="ECO:0007669"/>
    <property type="project" value="EnsemblFungi"/>
</dbReference>